<comment type="caution">
    <text evidence="2">The sequence shown here is derived from an EMBL/GenBank/DDBJ whole genome shotgun (WGS) entry which is preliminary data.</text>
</comment>
<name>A0A7K0C8W7_9ACTN</name>
<feature type="region of interest" description="Disordered" evidence="1">
    <location>
        <begin position="55"/>
        <end position="298"/>
    </location>
</feature>
<dbReference type="EMBL" id="WEGH01000009">
    <property type="protein sequence ID" value="MQY09897.1"/>
    <property type="molecule type" value="Genomic_DNA"/>
</dbReference>
<organism evidence="2 3">
    <name type="scientific">Actinomadura macrotermitis</name>
    <dbReference type="NCBI Taxonomy" id="2585200"/>
    <lineage>
        <taxon>Bacteria</taxon>
        <taxon>Bacillati</taxon>
        <taxon>Actinomycetota</taxon>
        <taxon>Actinomycetes</taxon>
        <taxon>Streptosporangiales</taxon>
        <taxon>Thermomonosporaceae</taxon>
        <taxon>Actinomadura</taxon>
    </lineage>
</organism>
<protein>
    <submittedName>
        <fullName evidence="2">Uncharacterized protein</fullName>
    </submittedName>
</protein>
<feature type="compositionally biased region" description="Gly residues" evidence="1">
    <location>
        <begin position="100"/>
        <end position="122"/>
    </location>
</feature>
<gene>
    <name evidence="2" type="ORF">ACRB68_80270</name>
</gene>
<keyword evidence="3" id="KW-1185">Reference proteome</keyword>
<feature type="compositionally biased region" description="Basic and acidic residues" evidence="1">
    <location>
        <begin position="241"/>
        <end position="253"/>
    </location>
</feature>
<feature type="compositionally biased region" description="Low complexity" evidence="1">
    <location>
        <begin position="85"/>
        <end position="97"/>
    </location>
</feature>
<proteinExistence type="predicted"/>
<feature type="compositionally biased region" description="Basic residues" evidence="1">
    <location>
        <begin position="71"/>
        <end position="84"/>
    </location>
</feature>
<evidence type="ECO:0000256" key="1">
    <source>
        <dbReference type="SAM" id="MobiDB-lite"/>
    </source>
</evidence>
<evidence type="ECO:0000313" key="2">
    <source>
        <dbReference type="EMBL" id="MQY09897.1"/>
    </source>
</evidence>
<feature type="compositionally biased region" description="Low complexity" evidence="1">
    <location>
        <begin position="218"/>
        <end position="228"/>
    </location>
</feature>
<sequence length="298" mass="31461">MEKWPPAIPGRANKGRKADRTPFFFAILRMAPGVFYGPASGRLDVWRSGVVGRAGEALTGPLDGPREALRGRLRGRGRGRRSGRTSRSPAGRRGPSAVGPGEGLAPGFDGRAGGRGGRGGRAGRGEAAAGEGLPRGRTSRSPCSVGGPVSVERGTRGTDRTAQVTAGFSVPRSRAGPWNVERRNVEQGRRRPIHPASGPARGGRAGRRPGRRVDVQAPGRPVIRRSSGPGRGPRRRPRGNHRGDHRENLRGPREMVAPSIPGPRRQNGSGTGPARTGAGPRADLAGVDWTQRTPERRG</sequence>
<evidence type="ECO:0000313" key="3">
    <source>
        <dbReference type="Proteomes" id="UP000487268"/>
    </source>
</evidence>
<dbReference type="AlphaFoldDB" id="A0A7K0C8W7"/>
<accession>A0A7K0C8W7</accession>
<dbReference type="Proteomes" id="UP000487268">
    <property type="component" value="Unassembled WGS sequence"/>
</dbReference>
<reference evidence="2 3" key="1">
    <citation type="submission" date="2019-10" db="EMBL/GenBank/DDBJ databases">
        <title>Actinomadura rubteroloni sp. nov. and Actinomadura macrotermitis sp. nov., isolated from the gut of fungus growing-termite Macrotermes natalensis.</title>
        <authorList>
            <person name="Benndorf R."/>
            <person name="Martin K."/>
            <person name="Kuefner M."/>
            <person name="De Beer W."/>
            <person name="Kaster A.-K."/>
            <person name="Vollmers J."/>
            <person name="Poulsen M."/>
            <person name="Beemelmanns C."/>
        </authorList>
    </citation>
    <scope>NUCLEOTIDE SEQUENCE [LARGE SCALE GENOMIC DNA]</scope>
    <source>
        <strain evidence="2 3">RB68</strain>
    </source>
</reference>
<feature type="compositionally biased region" description="Basic and acidic residues" evidence="1">
    <location>
        <begin position="180"/>
        <end position="189"/>
    </location>
</feature>